<dbReference type="Gene3D" id="2.60.120.330">
    <property type="entry name" value="B-lactam Antibiotic, Isopenicillin N Synthase, Chain"/>
    <property type="match status" value="1"/>
</dbReference>
<dbReference type="Proteomes" id="UP000682877">
    <property type="component" value="Chromosome 6"/>
</dbReference>
<protein>
    <recommendedName>
        <fullName evidence="3">Non-haem dioxygenase N-terminal domain-containing protein</fullName>
    </recommendedName>
</protein>
<dbReference type="SUPFAM" id="SSF51197">
    <property type="entry name" value="Clavaminate synthase-like"/>
    <property type="match status" value="1"/>
</dbReference>
<evidence type="ECO:0000313" key="2">
    <source>
        <dbReference type="Proteomes" id="UP000682877"/>
    </source>
</evidence>
<dbReference type="InterPro" id="IPR027443">
    <property type="entry name" value="IPNS-like_sf"/>
</dbReference>
<reference evidence="1" key="1">
    <citation type="submission" date="2021-01" db="EMBL/GenBank/DDBJ databases">
        <authorList>
            <person name="Bezrukov I."/>
        </authorList>
    </citation>
    <scope>NUCLEOTIDE SEQUENCE</scope>
</reference>
<keyword evidence="2" id="KW-1185">Reference proteome</keyword>
<accession>A0A8S2AUS0</accession>
<organism evidence="1 2">
    <name type="scientific">Arabidopsis arenosa</name>
    <name type="common">Sand rock-cress</name>
    <name type="synonym">Cardaminopsis arenosa</name>
    <dbReference type="NCBI Taxonomy" id="38785"/>
    <lineage>
        <taxon>Eukaryota</taxon>
        <taxon>Viridiplantae</taxon>
        <taxon>Streptophyta</taxon>
        <taxon>Embryophyta</taxon>
        <taxon>Tracheophyta</taxon>
        <taxon>Spermatophyta</taxon>
        <taxon>Magnoliopsida</taxon>
        <taxon>eudicotyledons</taxon>
        <taxon>Gunneridae</taxon>
        <taxon>Pentapetalae</taxon>
        <taxon>rosids</taxon>
        <taxon>malvids</taxon>
        <taxon>Brassicales</taxon>
        <taxon>Brassicaceae</taxon>
        <taxon>Camelineae</taxon>
        <taxon>Arabidopsis</taxon>
    </lineage>
</organism>
<gene>
    <name evidence="1" type="ORF">AARE701A_LOCUS16618</name>
</gene>
<proteinExistence type="predicted"/>
<name>A0A8S2AUS0_ARAAE</name>
<dbReference type="AlphaFoldDB" id="A0A8S2AUS0"/>
<evidence type="ECO:0000313" key="1">
    <source>
        <dbReference type="EMBL" id="CAE6131311.1"/>
    </source>
</evidence>
<evidence type="ECO:0008006" key="3">
    <source>
        <dbReference type="Google" id="ProtNLM"/>
    </source>
</evidence>
<sequence length="79" mass="8533">MAASATSKLLVSDIASVVDHVPSNYVRPVSERPNMSEVETSGDSIPLIDLQDLHGPNRANIINQFAHACSFYGFFQASP</sequence>
<dbReference type="EMBL" id="LR999456">
    <property type="protein sequence ID" value="CAE6131311.1"/>
    <property type="molecule type" value="Genomic_DNA"/>
</dbReference>